<protein>
    <recommendedName>
        <fullName evidence="1">Integrase catalytic domain-containing protein</fullName>
    </recommendedName>
</protein>
<evidence type="ECO:0000313" key="2">
    <source>
        <dbReference type="EMBL" id="GAA1949979.1"/>
    </source>
</evidence>
<comment type="caution">
    <text evidence="2">The sequence shown here is derived from an EMBL/GenBank/DDBJ whole genome shotgun (WGS) entry which is preliminary data.</text>
</comment>
<dbReference type="SUPFAM" id="SSF53098">
    <property type="entry name" value="Ribonuclease H-like"/>
    <property type="match status" value="1"/>
</dbReference>
<dbReference type="EMBL" id="BAAAQM010000001">
    <property type="protein sequence ID" value="GAA1949979.1"/>
    <property type="molecule type" value="Genomic_DNA"/>
</dbReference>
<dbReference type="InterPro" id="IPR012337">
    <property type="entry name" value="RNaseH-like_sf"/>
</dbReference>
<evidence type="ECO:0000259" key="1">
    <source>
        <dbReference type="PROSITE" id="PS50994"/>
    </source>
</evidence>
<proteinExistence type="predicted"/>
<reference evidence="3" key="1">
    <citation type="journal article" date="2019" name="Int. J. Syst. Evol. Microbiol.">
        <title>The Global Catalogue of Microorganisms (GCM) 10K type strain sequencing project: providing services to taxonomists for standard genome sequencing and annotation.</title>
        <authorList>
            <consortium name="The Broad Institute Genomics Platform"/>
            <consortium name="The Broad Institute Genome Sequencing Center for Infectious Disease"/>
            <person name="Wu L."/>
            <person name="Ma J."/>
        </authorList>
    </citation>
    <scope>NUCLEOTIDE SEQUENCE [LARGE SCALE GENOMIC DNA]</scope>
    <source>
        <strain evidence="3">JCM 16013</strain>
    </source>
</reference>
<evidence type="ECO:0000313" key="3">
    <source>
        <dbReference type="Proteomes" id="UP001499854"/>
    </source>
</evidence>
<name>A0ABP5BR00_9ACTN</name>
<organism evidence="2 3">
    <name type="scientific">Catenulispora subtropica</name>
    <dbReference type="NCBI Taxonomy" id="450798"/>
    <lineage>
        <taxon>Bacteria</taxon>
        <taxon>Bacillati</taxon>
        <taxon>Actinomycetota</taxon>
        <taxon>Actinomycetes</taxon>
        <taxon>Catenulisporales</taxon>
        <taxon>Catenulisporaceae</taxon>
        <taxon>Catenulispora</taxon>
    </lineage>
</organism>
<dbReference type="InterPro" id="IPR036397">
    <property type="entry name" value="RNaseH_sf"/>
</dbReference>
<dbReference type="Proteomes" id="UP001499854">
    <property type="component" value="Unassembled WGS sequence"/>
</dbReference>
<dbReference type="InterPro" id="IPR001584">
    <property type="entry name" value="Integrase_cat-core"/>
</dbReference>
<keyword evidence="3" id="KW-1185">Reference proteome</keyword>
<sequence length="175" mass="19799">MTLSGQRQYVLAVIEHATRRIRILGTTAHPTASWVAQAARNLITDLEDAGSPIRYLIHDRDGKFCAAFDEVLTEAGIQVVLTGVRSPRMNAVMERWVSTCRRELLDRMLIGNQAHLLHSLREFEAHHNLHRPHRSLDQGAPLHAVPEPITGRADIVDLRRRDRLGGILHEYERAA</sequence>
<dbReference type="Gene3D" id="3.30.420.10">
    <property type="entry name" value="Ribonuclease H-like superfamily/Ribonuclease H"/>
    <property type="match status" value="1"/>
</dbReference>
<feature type="domain" description="Integrase catalytic" evidence="1">
    <location>
        <begin position="1"/>
        <end position="149"/>
    </location>
</feature>
<dbReference type="Pfam" id="PF13683">
    <property type="entry name" value="rve_3"/>
    <property type="match status" value="1"/>
</dbReference>
<accession>A0ABP5BR00</accession>
<gene>
    <name evidence="2" type="ORF">GCM10009838_01320</name>
</gene>
<dbReference type="PROSITE" id="PS50994">
    <property type="entry name" value="INTEGRASE"/>
    <property type="match status" value="1"/>
</dbReference>